<dbReference type="PRINTS" id="PR00039">
    <property type="entry name" value="HTHLYSR"/>
</dbReference>
<comment type="similarity">
    <text evidence="1">Belongs to the LysR transcriptional regulatory family.</text>
</comment>
<dbReference type="AlphaFoldDB" id="A0ABD4SMJ9"/>
<dbReference type="InterPro" id="IPR005119">
    <property type="entry name" value="LysR_subst-bd"/>
</dbReference>
<accession>A0ABD4SMJ9</accession>
<evidence type="ECO:0000256" key="2">
    <source>
        <dbReference type="ARBA" id="ARBA00023015"/>
    </source>
</evidence>
<dbReference type="PANTHER" id="PTHR30126">
    <property type="entry name" value="HTH-TYPE TRANSCRIPTIONAL REGULATOR"/>
    <property type="match status" value="1"/>
</dbReference>
<evidence type="ECO:0000313" key="7">
    <source>
        <dbReference type="EMBL" id="MCG9024348.1"/>
    </source>
</evidence>
<dbReference type="GO" id="GO:0003677">
    <property type="term" value="F:DNA binding"/>
    <property type="evidence" value="ECO:0007669"/>
    <property type="project" value="UniProtKB-KW"/>
</dbReference>
<feature type="region of interest" description="Disordered" evidence="5">
    <location>
        <begin position="295"/>
        <end position="315"/>
    </location>
</feature>
<name>A0ABD4SMJ9_9NEIS</name>
<dbReference type="RefSeq" id="WP_239893291.1">
    <property type="nucleotide sequence ID" value="NZ_JAJAXM010000001.1"/>
</dbReference>
<dbReference type="Proteomes" id="UP001200247">
    <property type="component" value="Unassembled WGS sequence"/>
</dbReference>
<dbReference type="InterPro" id="IPR036390">
    <property type="entry name" value="WH_DNA-bd_sf"/>
</dbReference>
<dbReference type="Gene3D" id="1.10.10.10">
    <property type="entry name" value="Winged helix-like DNA-binding domain superfamily/Winged helix DNA-binding domain"/>
    <property type="match status" value="1"/>
</dbReference>
<feature type="domain" description="HTH lysR-type" evidence="6">
    <location>
        <begin position="4"/>
        <end position="61"/>
    </location>
</feature>
<proteinExistence type="inferred from homology"/>
<dbReference type="PANTHER" id="PTHR30126:SF94">
    <property type="entry name" value="LYSR FAMILY TRANSCRIPTIONAL REGULATOR"/>
    <property type="match status" value="1"/>
</dbReference>
<evidence type="ECO:0000256" key="3">
    <source>
        <dbReference type="ARBA" id="ARBA00023125"/>
    </source>
</evidence>
<keyword evidence="3" id="KW-0238">DNA-binding</keyword>
<gene>
    <name evidence="7" type="ORF">LH440_00235</name>
</gene>
<dbReference type="SUPFAM" id="SSF53850">
    <property type="entry name" value="Periplasmic binding protein-like II"/>
    <property type="match status" value="1"/>
</dbReference>
<dbReference type="InterPro" id="IPR036388">
    <property type="entry name" value="WH-like_DNA-bd_sf"/>
</dbReference>
<dbReference type="InterPro" id="IPR000847">
    <property type="entry name" value="LysR_HTH_N"/>
</dbReference>
<dbReference type="Gene3D" id="3.40.190.10">
    <property type="entry name" value="Periplasmic binding protein-like II"/>
    <property type="match status" value="2"/>
</dbReference>
<organism evidence="7 8">
    <name type="scientific">Laribacter hongkongensis</name>
    <dbReference type="NCBI Taxonomy" id="168471"/>
    <lineage>
        <taxon>Bacteria</taxon>
        <taxon>Pseudomonadati</taxon>
        <taxon>Pseudomonadota</taxon>
        <taxon>Betaproteobacteria</taxon>
        <taxon>Neisseriales</taxon>
        <taxon>Aquaspirillaceae</taxon>
        <taxon>Laribacter</taxon>
    </lineage>
</organism>
<dbReference type="EMBL" id="JAJAXM010000001">
    <property type="protein sequence ID" value="MCG9024348.1"/>
    <property type="molecule type" value="Genomic_DNA"/>
</dbReference>
<dbReference type="SUPFAM" id="SSF46785">
    <property type="entry name" value="Winged helix' DNA-binding domain"/>
    <property type="match status" value="1"/>
</dbReference>
<protein>
    <submittedName>
        <fullName evidence="7">LysR family transcriptional regulator</fullName>
    </submittedName>
</protein>
<dbReference type="Pfam" id="PF03466">
    <property type="entry name" value="LysR_substrate"/>
    <property type="match status" value="1"/>
</dbReference>
<dbReference type="FunFam" id="1.10.10.10:FF:000001">
    <property type="entry name" value="LysR family transcriptional regulator"/>
    <property type="match status" value="1"/>
</dbReference>
<evidence type="ECO:0000259" key="6">
    <source>
        <dbReference type="PROSITE" id="PS50931"/>
    </source>
</evidence>
<keyword evidence="2" id="KW-0805">Transcription regulation</keyword>
<dbReference type="Pfam" id="PF00126">
    <property type="entry name" value="HTH_1"/>
    <property type="match status" value="1"/>
</dbReference>
<evidence type="ECO:0000256" key="4">
    <source>
        <dbReference type="ARBA" id="ARBA00023163"/>
    </source>
</evidence>
<evidence type="ECO:0000313" key="8">
    <source>
        <dbReference type="Proteomes" id="UP001200247"/>
    </source>
</evidence>
<evidence type="ECO:0000256" key="5">
    <source>
        <dbReference type="SAM" id="MobiDB-lite"/>
    </source>
</evidence>
<comment type="caution">
    <text evidence="7">The sequence shown here is derived from an EMBL/GenBank/DDBJ whole genome shotgun (WGS) entry which is preliminary data.</text>
</comment>
<sequence>MNRLTLRQLNVFMAVARHCNLGQAAEELALTRAAVSQSLQELEKQLGVQLFDRQHPHLRLNANGASLLPMADELLLRAREVEALFRAPEKLPATLRLGASSTIGSYLLPKVVARLRETYPDLRLAASVLNSAQLVAGLQQLTLDVVLMEGECLDPALTVRPWRRDELWLIAPAGHPLAQCEALPVTALERQTWVIREPGSSSRAQFEQLIASRLTQWQVGFELNASAGVIQAVAAGLGLALVSADAAAALLASGQICRLQLAQPLSRMLNLVTLRSRYLPPQLARMLGDLVRLGDPPDDGLTVPDQPLRTPGQPS</sequence>
<dbReference type="PROSITE" id="PS50931">
    <property type="entry name" value="HTH_LYSR"/>
    <property type="match status" value="1"/>
</dbReference>
<keyword evidence="4" id="KW-0804">Transcription</keyword>
<reference evidence="7 8" key="1">
    <citation type="submission" date="2021-10" db="EMBL/GenBank/DDBJ databases">
        <title>Whole-genome sequencing analysis of Laribacter hongkongensis: virulence gene profiles, carbohydrate-active enzyme prediction, and antimicrobial resistance characterization.</title>
        <authorList>
            <person name="Yuan P."/>
            <person name="Zhan Y."/>
            <person name="Chen D."/>
        </authorList>
    </citation>
    <scope>NUCLEOTIDE SEQUENCE [LARGE SCALE GENOMIC DNA]</scope>
    <source>
        <strain evidence="7 8">W67</strain>
    </source>
</reference>
<evidence type="ECO:0000256" key="1">
    <source>
        <dbReference type="ARBA" id="ARBA00009437"/>
    </source>
</evidence>